<name>A0A8J5FZ38_ZINOF</name>
<feature type="compositionally biased region" description="Basic residues" evidence="7">
    <location>
        <begin position="896"/>
        <end position="905"/>
    </location>
</feature>
<accession>A0A8J5FZ38</accession>
<dbReference type="InterPro" id="IPR011009">
    <property type="entry name" value="Kinase-like_dom_sf"/>
</dbReference>
<keyword evidence="6" id="KW-0067">ATP-binding</keyword>
<keyword evidence="5" id="KW-0418">Kinase</keyword>
<dbReference type="SUPFAM" id="SSF56112">
    <property type="entry name" value="Protein kinase-like (PK-like)"/>
    <property type="match status" value="1"/>
</dbReference>
<evidence type="ECO:0000256" key="2">
    <source>
        <dbReference type="ARBA" id="ARBA00022527"/>
    </source>
</evidence>
<keyword evidence="4" id="KW-0547">Nucleotide-binding</keyword>
<feature type="region of interest" description="Disordered" evidence="7">
    <location>
        <begin position="863"/>
        <end position="917"/>
    </location>
</feature>
<dbReference type="AlphaFoldDB" id="A0A8J5FZ38"/>
<evidence type="ECO:0000259" key="8">
    <source>
        <dbReference type="PROSITE" id="PS50011"/>
    </source>
</evidence>
<evidence type="ECO:0000313" key="10">
    <source>
        <dbReference type="Proteomes" id="UP000734854"/>
    </source>
</evidence>
<feature type="compositionally biased region" description="Polar residues" evidence="7">
    <location>
        <begin position="863"/>
        <end position="872"/>
    </location>
</feature>
<sequence length="1186" mass="132693">MVAPPWPDYNYASSTALVERAWHLLTVLLRLGRPAAAAELASRCVLEVGADFVEILCSIPGSPLMLTDDGFVIPSDVTMAAFLQFLSTGIAPLVPRFPLTVTAQVRVSGEVFMMYTRKRKLQLLEDDRVETPKAKRRLLLPDGGYLKELGGNKEHFNQLCVVQNSGKATAKALQINHIVPGIPNNGTFSVGSYLYENLSKVNNYMSSLPVQIDSAKTASAKMLFNKIQPLPLFKITSDFQINKKIFDDIRGNANLHNVSISNGTVRNQQDIAMDTQNYVKNKPAKFEDETDALLVRCSQSTAEFPHTIKLDLNDLKDLGGQINHDDQNFNGQTLEKLHEATTTKGIFCQSEAGTSPSQIQPLPLFKITSDFQINKKNFDDIRGNANLHNVSISNGTVCNQRDIAMDTQNYVKNKPAKFEDETDALLVRCSQSTAEFPQTIKLDLNDLKDLGGQINHDDQNFNGQTLEKLHEATTTKGIFCQSEAGTSPSQKNPEGFVPPEQIDKVLKPFVACQSAGHQAVHNYGRKSMKSYAMGTSNLCGEFCHSTSPMYYQRDRTSIKDSQESRFLNCSVKKQKMKKVSNTNIVAKYKNEDPVPKTSKSHLDSKLQPKLESFIIEEEEGSGGYGTVYRARRKNDGKIFAVKCPHANAHLQHVHNEMRMLARFGGRNFVIKYEGSFKSGNSDCFVLEHVEHDRPEVLKKDITIFELQWYGYCMFRALVSLHKQGIVHRDVKPGNFLFSRQHNKGYLIDFNLANDLHQKLFKNRLPIVNPGLPRSWWQTRLGSSGLWTLSRQRIEGNTTMVANIVGSCSLLDVLRDVPMLVLPSRVMHDRVRRHGQIVHHVGICASKAFRKTEIGCNIKLDPVSQNLKSSSPKQPKRVTKEGILVKGTEEVDDLKSHPSRSSRKKTERNPVAKIDNKNRCCNQAADISGVTSARDPTSTKTPVDKLKQPIPCKGRKELINFLHEAMQTPDHKGSTAPASQRKRVAAPLGKAERRLVTVTPMPLHFDGNAVAGAGMLDPKKNGKHKREGPCVGTKGFRAPEVLLKSIHQGCKVDVWSAGVTLLYLMMGKTPFGGEPEQNIKDIAKLRGSEDLWEVAKLHNTESSFPQELYDARSLRSLELKEWCILNTRRPEFIEAIPDSLFDLVNKCLTINPRCRIAADEALGHEFFAPCHESLRRQRMLRMEAAQP</sequence>
<dbReference type="SMART" id="SM00220">
    <property type="entry name" value="S_TKc"/>
    <property type="match status" value="1"/>
</dbReference>
<dbReference type="Gene3D" id="1.10.510.10">
    <property type="entry name" value="Transferase(Phosphotransferase) domain 1"/>
    <property type="match status" value="2"/>
</dbReference>
<protein>
    <recommendedName>
        <fullName evidence="1">non-specific serine/threonine protein kinase</fullName>
        <ecNumber evidence="1">2.7.11.1</ecNumber>
    </recommendedName>
</protein>
<reference evidence="9 10" key="1">
    <citation type="submission" date="2020-08" db="EMBL/GenBank/DDBJ databases">
        <title>Plant Genome Project.</title>
        <authorList>
            <person name="Zhang R.-G."/>
        </authorList>
    </citation>
    <scope>NUCLEOTIDE SEQUENCE [LARGE SCALE GENOMIC DNA]</scope>
    <source>
        <tissue evidence="9">Rhizome</tissue>
    </source>
</reference>
<feature type="compositionally biased region" description="Basic and acidic residues" evidence="7">
    <location>
        <begin position="906"/>
        <end position="917"/>
    </location>
</feature>
<evidence type="ECO:0000256" key="7">
    <source>
        <dbReference type="SAM" id="MobiDB-lite"/>
    </source>
</evidence>
<dbReference type="GO" id="GO:0044773">
    <property type="term" value="P:mitotic DNA damage checkpoint signaling"/>
    <property type="evidence" value="ECO:0007669"/>
    <property type="project" value="TreeGrafter"/>
</dbReference>
<dbReference type="GO" id="GO:0005524">
    <property type="term" value="F:ATP binding"/>
    <property type="evidence" value="ECO:0007669"/>
    <property type="project" value="UniProtKB-KW"/>
</dbReference>
<dbReference type="PANTHER" id="PTHR44167:SF23">
    <property type="entry name" value="CDC7 KINASE, ISOFORM A-RELATED"/>
    <property type="match status" value="1"/>
</dbReference>
<dbReference type="InterPro" id="IPR008271">
    <property type="entry name" value="Ser/Thr_kinase_AS"/>
</dbReference>
<dbReference type="PANTHER" id="PTHR44167">
    <property type="entry name" value="OVARIAN-SPECIFIC SERINE/THREONINE-PROTEIN KINASE LOK-RELATED"/>
    <property type="match status" value="1"/>
</dbReference>
<dbReference type="Proteomes" id="UP000734854">
    <property type="component" value="Unassembled WGS sequence"/>
</dbReference>
<evidence type="ECO:0000256" key="5">
    <source>
        <dbReference type="ARBA" id="ARBA00022777"/>
    </source>
</evidence>
<keyword evidence="10" id="KW-1185">Reference proteome</keyword>
<dbReference type="PROSITE" id="PS00108">
    <property type="entry name" value="PROTEIN_KINASE_ST"/>
    <property type="match status" value="1"/>
</dbReference>
<evidence type="ECO:0000313" key="9">
    <source>
        <dbReference type="EMBL" id="KAG6493371.1"/>
    </source>
</evidence>
<organism evidence="9 10">
    <name type="scientific">Zingiber officinale</name>
    <name type="common">Ginger</name>
    <name type="synonym">Amomum zingiber</name>
    <dbReference type="NCBI Taxonomy" id="94328"/>
    <lineage>
        <taxon>Eukaryota</taxon>
        <taxon>Viridiplantae</taxon>
        <taxon>Streptophyta</taxon>
        <taxon>Embryophyta</taxon>
        <taxon>Tracheophyta</taxon>
        <taxon>Spermatophyta</taxon>
        <taxon>Magnoliopsida</taxon>
        <taxon>Liliopsida</taxon>
        <taxon>Zingiberales</taxon>
        <taxon>Zingiberaceae</taxon>
        <taxon>Zingiber</taxon>
    </lineage>
</organism>
<gene>
    <name evidence="9" type="ORF">ZIOFF_048354</name>
</gene>
<dbReference type="GO" id="GO:0004674">
    <property type="term" value="F:protein serine/threonine kinase activity"/>
    <property type="evidence" value="ECO:0007669"/>
    <property type="project" value="UniProtKB-KW"/>
</dbReference>
<dbReference type="FunFam" id="1.10.510.10:FF:001893">
    <property type="entry name" value="Probable serine/threonine-protein kinase DDB_G0291918"/>
    <property type="match status" value="1"/>
</dbReference>
<dbReference type="Pfam" id="PF00069">
    <property type="entry name" value="Pkinase"/>
    <property type="match status" value="2"/>
</dbReference>
<evidence type="ECO:0000256" key="6">
    <source>
        <dbReference type="ARBA" id="ARBA00022840"/>
    </source>
</evidence>
<feature type="domain" description="Protein kinase" evidence="8">
    <location>
        <begin position="613"/>
        <end position="1166"/>
    </location>
</feature>
<proteinExistence type="predicted"/>
<dbReference type="GO" id="GO:0005634">
    <property type="term" value="C:nucleus"/>
    <property type="evidence" value="ECO:0007669"/>
    <property type="project" value="TreeGrafter"/>
</dbReference>
<comment type="caution">
    <text evidence="9">The sequence shown here is derived from an EMBL/GenBank/DDBJ whole genome shotgun (WGS) entry which is preliminary data.</text>
</comment>
<keyword evidence="2" id="KW-0723">Serine/threonine-protein kinase</keyword>
<feature type="compositionally biased region" description="Basic and acidic residues" evidence="7">
    <location>
        <begin position="886"/>
        <end position="895"/>
    </location>
</feature>
<dbReference type="PROSITE" id="PS50011">
    <property type="entry name" value="PROTEIN_KINASE_DOM"/>
    <property type="match status" value="1"/>
</dbReference>
<keyword evidence="3" id="KW-0808">Transferase</keyword>
<evidence type="ECO:0000256" key="4">
    <source>
        <dbReference type="ARBA" id="ARBA00022741"/>
    </source>
</evidence>
<dbReference type="FunFam" id="1.10.510.10:FF:001725">
    <property type="entry name" value="Kinase like protein"/>
    <property type="match status" value="1"/>
</dbReference>
<dbReference type="InterPro" id="IPR000719">
    <property type="entry name" value="Prot_kinase_dom"/>
</dbReference>
<dbReference type="EMBL" id="JACMSC010000013">
    <property type="protein sequence ID" value="KAG6493371.1"/>
    <property type="molecule type" value="Genomic_DNA"/>
</dbReference>
<evidence type="ECO:0000256" key="3">
    <source>
        <dbReference type="ARBA" id="ARBA00022679"/>
    </source>
</evidence>
<evidence type="ECO:0000256" key="1">
    <source>
        <dbReference type="ARBA" id="ARBA00012513"/>
    </source>
</evidence>
<dbReference type="EC" id="2.7.11.1" evidence="1"/>